<dbReference type="SUPFAM" id="SSF103088">
    <property type="entry name" value="OmpA-like"/>
    <property type="match status" value="1"/>
</dbReference>
<dbReference type="Pfam" id="PF00691">
    <property type="entry name" value="OmpA"/>
    <property type="match status" value="1"/>
</dbReference>
<dbReference type="InterPro" id="IPR036737">
    <property type="entry name" value="OmpA-like_sf"/>
</dbReference>
<dbReference type="InterPro" id="IPR006665">
    <property type="entry name" value="OmpA-like"/>
</dbReference>
<organism evidence="6 7">
    <name type="scientific">Flectobacillus longus</name>
    <dbReference type="NCBI Taxonomy" id="2984207"/>
    <lineage>
        <taxon>Bacteria</taxon>
        <taxon>Pseudomonadati</taxon>
        <taxon>Bacteroidota</taxon>
        <taxon>Cytophagia</taxon>
        <taxon>Cytophagales</taxon>
        <taxon>Flectobacillaceae</taxon>
        <taxon>Flectobacillus</taxon>
    </lineage>
</organism>
<keyword evidence="7" id="KW-1185">Reference proteome</keyword>
<evidence type="ECO:0000313" key="7">
    <source>
        <dbReference type="Proteomes" id="UP001236569"/>
    </source>
</evidence>
<name>A0ABT6YUS9_9BACT</name>
<keyword evidence="3" id="KW-0998">Cell outer membrane</keyword>
<proteinExistence type="predicted"/>
<dbReference type="EMBL" id="JASHID010000028">
    <property type="protein sequence ID" value="MDI9867336.1"/>
    <property type="molecule type" value="Genomic_DNA"/>
</dbReference>
<evidence type="ECO:0000259" key="5">
    <source>
        <dbReference type="PROSITE" id="PS51123"/>
    </source>
</evidence>
<dbReference type="PANTHER" id="PTHR30329">
    <property type="entry name" value="STATOR ELEMENT OF FLAGELLAR MOTOR COMPLEX"/>
    <property type="match status" value="1"/>
</dbReference>
<dbReference type="CDD" id="cd07185">
    <property type="entry name" value="OmpA_C-like"/>
    <property type="match status" value="1"/>
</dbReference>
<dbReference type="Proteomes" id="UP001236569">
    <property type="component" value="Unassembled WGS sequence"/>
</dbReference>
<evidence type="ECO:0000256" key="4">
    <source>
        <dbReference type="PROSITE-ProRule" id="PRU00473"/>
    </source>
</evidence>
<evidence type="ECO:0000256" key="2">
    <source>
        <dbReference type="ARBA" id="ARBA00023136"/>
    </source>
</evidence>
<dbReference type="PROSITE" id="PS51123">
    <property type="entry name" value="OMPA_2"/>
    <property type="match status" value="1"/>
</dbReference>
<evidence type="ECO:0000256" key="1">
    <source>
        <dbReference type="ARBA" id="ARBA00004442"/>
    </source>
</evidence>
<dbReference type="InterPro" id="IPR050330">
    <property type="entry name" value="Bact_OuterMem_StrucFunc"/>
</dbReference>
<dbReference type="PRINTS" id="PR01021">
    <property type="entry name" value="OMPADOMAIN"/>
</dbReference>
<keyword evidence="2 4" id="KW-0472">Membrane</keyword>
<evidence type="ECO:0000313" key="6">
    <source>
        <dbReference type="EMBL" id="MDI9867336.1"/>
    </source>
</evidence>
<dbReference type="RefSeq" id="WP_283372004.1">
    <property type="nucleotide sequence ID" value="NZ_JASHID010000028.1"/>
</dbReference>
<protein>
    <submittedName>
        <fullName evidence="6">OmpA family protein</fullName>
    </submittedName>
</protein>
<accession>A0ABT6YUS9</accession>
<dbReference type="PANTHER" id="PTHR30329:SF21">
    <property type="entry name" value="LIPOPROTEIN YIAD-RELATED"/>
    <property type="match status" value="1"/>
</dbReference>
<dbReference type="InterPro" id="IPR006664">
    <property type="entry name" value="OMP_bac"/>
</dbReference>
<gene>
    <name evidence="6" type="ORF">QM480_23540</name>
</gene>
<comment type="subcellular location">
    <subcellularLocation>
        <location evidence="1">Cell outer membrane</location>
    </subcellularLocation>
</comment>
<dbReference type="Gene3D" id="3.30.1330.60">
    <property type="entry name" value="OmpA-like domain"/>
    <property type="match status" value="1"/>
</dbReference>
<reference evidence="6 7" key="1">
    <citation type="submission" date="2023-05" db="EMBL/GenBank/DDBJ databases">
        <title>Novel species of genus Flectobacillus isolated from stream in China.</title>
        <authorList>
            <person name="Lu H."/>
        </authorList>
    </citation>
    <scope>NUCLEOTIDE SEQUENCE [LARGE SCALE GENOMIC DNA]</scope>
    <source>
        <strain evidence="6 7">DC10W</strain>
    </source>
</reference>
<evidence type="ECO:0000256" key="3">
    <source>
        <dbReference type="ARBA" id="ARBA00023237"/>
    </source>
</evidence>
<feature type="domain" description="OmpA-like" evidence="5">
    <location>
        <begin position="301"/>
        <end position="416"/>
    </location>
</feature>
<comment type="caution">
    <text evidence="6">The sequence shown here is derived from an EMBL/GenBank/DDBJ whole genome shotgun (WGS) entry which is preliminary data.</text>
</comment>
<sequence>MKRHLSLIVLLLFTQVCVSEAQKDNLRRDEQVLGMPLPNNCDKIIYAVTLPGVILSLGTQDQNQDRVEMTALLPFRCNAIAKTFNNKILAVEADKNITVPVYEFSPSTKTGKYTKWKLPSHNDGGWISGGTDVLGRIYFATTTMKYMVRIDLRLNDVEVIWSSKEKIDGGNKITCAEGCNFYVNEKSEILIKENKKNISYKVIANESPYLYETKTMEGFFNTITVNDWYEYHGDKQQGSSMFVLRDGIMTFKDDDYRPKTMKVDTLRFGIVTDIAGCDAKENKKPRIIINEKREKEILEAATKKESIRLEKILFKLGLSELQTTSYQELDELVMILLKNKQLKILLEGHTDISGDAGDNFKLSIERVNTCRDYLVKYGVSPTRINTKGYGGTKPLVKVGSESERAVNRRVEIKFVE</sequence>